<sequence>DLTRKYALNTFYYKREVKNTNKGKRSLNENETSRKKNQAKHISLKSS</sequence>
<feature type="non-terminal residue" evidence="2">
    <location>
        <position position="1"/>
    </location>
</feature>
<evidence type="ECO:0000256" key="1">
    <source>
        <dbReference type="SAM" id="MobiDB-lite"/>
    </source>
</evidence>
<evidence type="ECO:0000313" key="3">
    <source>
        <dbReference type="Proteomes" id="UP000789405"/>
    </source>
</evidence>
<protein>
    <submittedName>
        <fullName evidence="2">7220_t:CDS:1</fullName>
    </submittedName>
</protein>
<proteinExistence type="predicted"/>
<organism evidence="2 3">
    <name type="scientific">Dentiscutata erythropus</name>
    <dbReference type="NCBI Taxonomy" id="1348616"/>
    <lineage>
        <taxon>Eukaryota</taxon>
        <taxon>Fungi</taxon>
        <taxon>Fungi incertae sedis</taxon>
        <taxon>Mucoromycota</taxon>
        <taxon>Glomeromycotina</taxon>
        <taxon>Glomeromycetes</taxon>
        <taxon>Diversisporales</taxon>
        <taxon>Gigasporaceae</taxon>
        <taxon>Dentiscutata</taxon>
    </lineage>
</organism>
<comment type="caution">
    <text evidence="2">The sequence shown here is derived from an EMBL/GenBank/DDBJ whole genome shotgun (WGS) entry which is preliminary data.</text>
</comment>
<accession>A0A9N9KE67</accession>
<dbReference type="EMBL" id="CAJVPY010059547">
    <property type="protein sequence ID" value="CAG8820582.1"/>
    <property type="molecule type" value="Genomic_DNA"/>
</dbReference>
<gene>
    <name evidence="2" type="ORF">DERYTH_LOCUS26983</name>
</gene>
<feature type="region of interest" description="Disordered" evidence="1">
    <location>
        <begin position="19"/>
        <end position="47"/>
    </location>
</feature>
<feature type="non-terminal residue" evidence="2">
    <location>
        <position position="47"/>
    </location>
</feature>
<keyword evidence="3" id="KW-1185">Reference proteome</keyword>
<feature type="compositionally biased region" description="Basic residues" evidence="1">
    <location>
        <begin position="35"/>
        <end position="47"/>
    </location>
</feature>
<dbReference type="AlphaFoldDB" id="A0A9N9KE67"/>
<dbReference type="Proteomes" id="UP000789405">
    <property type="component" value="Unassembled WGS sequence"/>
</dbReference>
<reference evidence="2" key="1">
    <citation type="submission" date="2021-06" db="EMBL/GenBank/DDBJ databases">
        <authorList>
            <person name="Kallberg Y."/>
            <person name="Tangrot J."/>
            <person name="Rosling A."/>
        </authorList>
    </citation>
    <scope>NUCLEOTIDE SEQUENCE</scope>
    <source>
        <strain evidence="2">MA453B</strain>
    </source>
</reference>
<name>A0A9N9KE67_9GLOM</name>
<evidence type="ECO:0000313" key="2">
    <source>
        <dbReference type="EMBL" id="CAG8820582.1"/>
    </source>
</evidence>